<dbReference type="PANTHER" id="PTHR33495:SF2">
    <property type="entry name" value="ANTI-SIGMA FACTOR ANTAGONIST TM_1081-RELATED"/>
    <property type="match status" value="1"/>
</dbReference>
<evidence type="ECO:0000259" key="3">
    <source>
        <dbReference type="PROSITE" id="PS50801"/>
    </source>
</evidence>
<dbReference type="Gene3D" id="3.30.750.24">
    <property type="entry name" value="STAS domain"/>
    <property type="match status" value="1"/>
</dbReference>
<comment type="similarity">
    <text evidence="1 2">Belongs to the anti-sigma-factor antagonist family.</text>
</comment>
<dbReference type="InterPro" id="IPR036513">
    <property type="entry name" value="STAS_dom_sf"/>
</dbReference>
<dbReference type="RefSeq" id="WP_155069367.1">
    <property type="nucleotide sequence ID" value="NZ_WIXO01000001.1"/>
</dbReference>
<accession>A0A6G2B6T0</accession>
<proteinExistence type="inferred from homology"/>
<organism evidence="4 5">
    <name type="scientific">Streptomyces taklimakanensis</name>
    <dbReference type="NCBI Taxonomy" id="2569853"/>
    <lineage>
        <taxon>Bacteria</taxon>
        <taxon>Bacillati</taxon>
        <taxon>Actinomycetota</taxon>
        <taxon>Actinomycetes</taxon>
        <taxon>Kitasatosporales</taxon>
        <taxon>Streptomycetaceae</taxon>
        <taxon>Streptomyces</taxon>
    </lineage>
</organism>
<gene>
    <name evidence="4" type="ORF">F0L17_01265</name>
</gene>
<dbReference type="GO" id="GO:0043856">
    <property type="term" value="F:anti-sigma factor antagonist activity"/>
    <property type="evidence" value="ECO:0007669"/>
    <property type="project" value="InterPro"/>
</dbReference>
<feature type="domain" description="STAS" evidence="3">
    <location>
        <begin position="25"/>
        <end position="112"/>
    </location>
</feature>
<reference evidence="4 5" key="1">
    <citation type="submission" date="2019-11" db="EMBL/GenBank/DDBJ databases">
        <authorList>
            <person name="Yuan L."/>
        </authorList>
    </citation>
    <scope>NUCLEOTIDE SEQUENCE [LARGE SCALE GENOMIC DNA]</scope>
    <source>
        <strain evidence="4 5">TRM43335</strain>
    </source>
</reference>
<dbReference type="Pfam" id="PF01740">
    <property type="entry name" value="STAS"/>
    <property type="match status" value="1"/>
</dbReference>
<dbReference type="Proteomes" id="UP000473014">
    <property type="component" value="Unassembled WGS sequence"/>
</dbReference>
<evidence type="ECO:0000256" key="1">
    <source>
        <dbReference type="ARBA" id="ARBA00009013"/>
    </source>
</evidence>
<dbReference type="PROSITE" id="PS50801">
    <property type="entry name" value="STAS"/>
    <property type="match status" value="1"/>
</dbReference>
<dbReference type="CDD" id="cd07043">
    <property type="entry name" value="STAS_anti-anti-sigma_factors"/>
    <property type="match status" value="1"/>
</dbReference>
<dbReference type="NCBIfam" id="TIGR00377">
    <property type="entry name" value="ant_ant_sig"/>
    <property type="match status" value="1"/>
</dbReference>
<dbReference type="SUPFAM" id="SSF52091">
    <property type="entry name" value="SpoIIaa-like"/>
    <property type="match status" value="1"/>
</dbReference>
<comment type="caution">
    <text evidence="4">The sequence shown here is derived from an EMBL/GenBank/DDBJ whole genome shotgun (WGS) entry which is preliminary data.</text>
</comment>
<dbReference type="OrthoDB" id="9793697at2"/>
<dbReference type="InterPro" id="IPR002645">
    <property type="entry name" value="STAS_dom"/>
</dbReference>
<dbReference type="AlphaFoldDB" id="A0A6G2B6T0"/>
<dbReference type="EMBL" id="WIXO01000001">
    <property type="protein sequence ID" value="MTE17783.1"/>
    <property type="molecule type" value="Genomic_DNA"/>
</dbReference>
<evidence type="ECO:0000313" key="5">
    <source>
        <dbReference type="Proteomes" id="UP000473014"/>
    </source>
</evidence>
<sequence>MCSDRSDRHEPSQTMEVRARSLAVGRVLLTVTGEFDHHSAHRLTDTLRPALETGVTTVLLDLSGVSFLDSTGVTRLLRAHRDVRAVGGRLALIAPSRPVRRMLSITGVDQVLPDYPTPGDVPTDPRAGR</sequence>
<protein>
    <recommendedName>
        <fullName evidence="2">Anti-sigma factor antagonist</fullName>
    </recommendedName>
</protein>
<evidence type="ECO:0000313" key="4">
    <source>
        <dbReference type="EMBL" id="MTE17783.1"/>
    </source>
</evidence>
<dbReference type="InterPro" id="IPR003658">
    <property type="entry name" value="Anti-sigma_ant"/>
</dbReference>
<keyword evidence="5" id="KW-1185">Reference proteome</keyword>
<dbReference type="PANTHER" id="PTHR33495">
    <property type="entry name" value="ANTI-SIGMA FACTOR ANTAGONIST TM_1081-RELATED-RELATED"/>
    <property type="match status" value="1"/>
</dbReference>
<evidence type="ECO:0000256" key="2">
    <source>
        <dbReference type="RuleBase" id="RU003749"/>
    </source>
</evidence>
<name>A0A6G2B6T0_9ACTN</name>